<evidence type="ECO:0000256" key="1">
    <source>
        <dbReference type="ARBA" id="ARBA00005323"/>
    </source>
</evidence>
<dbReference type="Gene3D" id="2.40.37.20">
    <property type="entry name" value="D-serine dehydratase-like domain"/>
    <property type="match status" value="1"/>
</dbReference>
<dbReference type="CDD" id="cd06818">
    <property type="entry name" value="PLPDE_III_cryptic_DSD"/>
    <property type="match status" value="1"/>
</dbReference>
<dbReference type="InterPro" id="IPR051466">
    <property type="entry name" value="D-amino_acid_metab_enzyme"/>
</dbReference>
<comment type="similarity">
    <text evidence="1">Belongs to the DSD1 family.</text>
</comment>
<dbReference type="EMBL" id="PDDY01000004">
    <property type="protein sequence ID" value="PEH40134.1"/>
    <property type="molecule type" value="Genomic_DNA"/>
</dbReference>
<evidence type="ECO:0000256" key="2">
    <source>
        <dbReference type="ARBA" id="ARBA00023239"/>
    </source>
</evidence>
<sequence length="426" mass="46461">MKVTNYQEAAIEPSGKGLGRVPSASVPLSDAGRLDWNLLDEDVSLPAAVLYADRVEHNLKWMQAFVAEYGVQLAPHGKTTMAPQLFRRQIETGAWGITLATAHQTRAAYQGGIRRVLLANQLVGKHNMAIVAELLSDPEFEFLCLIDSADNVEQLGRFFAAAGRTLQVLLELGVPGGRTGVRDAAQRAAVLEAIARHADVIKLAGIEVYEGVLKEEGEVRAFLKDTVALARQFAAEGRFSRTPAILSGAGSAWYDVVADEFSQARAEGVIEVVLRPGCYLTHDVGIYRKAQNDILARNPVAKRMGEALKPALQLWAYVQSIPEPDRAIVALGKRDAAFDAGYPEPARHFRPGSAAAPRTVTPADGWEVTGMMDQHAYLKIAPGADVKVGDMVAFDISHPCLTFDKWRQILVVDGDYRVTEVIETYF</sequence>
<dbReference type="SUPFAM" id="SSF51419">
    <property type="entry name" value="PLP-binding barrel"/>
    <property type="match status" value="1"/>
</dbReference>
<evidence type="ECO:0000259" key="3">
    <source>
        <dbReference type="SMART" id="SM01119"/>
    </source>
</evidence>
<accession>A0A2A7S8V3</accession>
<dbReference type="PANTHER" id="PTHR28004:SF8">
    <property type="entry name" value="D-SERINE DEAMINASE"/>
    <property type="match status" value="1"/>
</dbReference>
<feature type="domain" description="D-serine dehydratase-like" evidence="3">
    <location>
        <begin position="311"/>
        <end position="413"/>
    </location>
</feature>
<keyword evidence="2" id="KW-0456">Lyase</keyword>
<dbReference type="InterPro" id="IPR026956">
    <property type="entry name" value="D-ser_dehydrat-like_dom"/>
</dbReference>
<dbReference type="RefSeq" id="WP_098154726.1">
    <property type="nucleotide sequence ID" value="NZ_CP065595.1"/>
</dbReference>
<dbReference type="AlphaFoldDB" id="A0A2A7S8V3"/>
<organism evidence="4 5">
    <name type="scientific">Burkholderia gladioli</name>
    <name type="common">Pseudomonas marginata</name>
    <name type="synonym">Phytomonas marginata</name>
    <dbReference type="NCBI Taxonomy" id="28095"/>
    <lineage>
        <taxon>Bacteria</taxon>
        <taxon>Pseudomonadati</taxon>
        <taxon>Pseudomonadota</taxon>
        <taxon>Betaproteobacteria</taxon>
        <taxon>Burkholderiales</taxon>
        <taxon>Burkholderiaceae</taxon>
        <taxon>Burkholderia</taxon>
    </lineage>
</organism>
<comment type="caution">
    <text evidence="4">The sequence shown here is derived from an EMBL/GenBank/DDBJ whole genome shotgun (WGS) entry which is preliminary data.</text>
</comment>
<dbReference type="Proteomes" id="UP000220629">
    <property type="component" value="Unassembled WGS sequence"/>
</dbReference>
<evidence type="ECO:0000313" key="4">
    <source>
        <dbReference type="EMBL" id="PEH40134.1"/>
    </source>
</evidence>
<dbReference type="InterPro" id="IPR042208">
    <property type="entry name" value="D-ser_dehydrat-like_sf"/>
</dbReference>
<dbReference type="Pfam" id="PF14031">
    <property type="entry name" value="D-ser_dehydrat"/>
    <property type="match status" value="1"/>
</dbReference>
<dbReference type="InterPro" id="IPR001608">
    <property type="entry name" value="Ala_racemase_N"/>
</dbReference>
<protein>
    <submittedName>
        <fullName evidence="4">Amino acid deaminase</fullName>
    </submittedName>
</protein>
<gene>
    <name evidence="4" type="ORF">CRM94_20415</name>
</gene>
<dbReference type="SMART" id="SM01119">
    <property type="entry name" value="D-ser_dehydrat"/>
    <property type="match status" value="1"/>
</dbReference>
<dbReference type="InterPro" id="IPR029066">
    <property type="entry name" value="PLP-binding_barrel"/>
</dbReference>
<dbReference type="PANTHER" id="PTHR28004">
    <property type="entry name" value="ZGC:162816-RELATED"/>
    <property type="match status" value="1"/>
</dbReference>
<reference evidence="5" key="1">
    <citation type="submission" date="2017-09" db="EMBL/GenBank/DDBJ databases">
        <title>FDA dAtabase for Regulatory Grade micrObial Sequences (FDA-ARGOS): Supporting development and validation of Infectious Disease Dx tests.</title>
        <authorList>
            <person name="Minogue T."/>
            <person name="Wolcott M."/>
            <person name="Wasieloski L."/>
            <person name="Aguilar W."/>
            <person name="Moore D."/>
            <person name="Tallon L."/>
            <person name="Sadzewicz L."/>
            <person name="Ott S."/>
            <person name="Zhao X."/>
            <person name="Nagaraj S."/>
            <person name="Vavikolanu K."/>
            <person name="Aluvathingal J."/>
            <person name="Nadendla S."/>
            <person name="Sichtig H."/>
        </authorList>
    </citation>
    <scope>NUCLEOTIDE SEQUENCE [LARGE SCALE GENOMIC DNA]</scope>
    <source>
        <strain evidence="5">FDAARGOS_390</strain>
    </source>
</reference>
<evidence type="ECO:0000313" key="5">
    <source>
        <dbReference type="Proteomes" id="UP000220629"/>
    </source>
</evidence>
<dbReference type="Pfam" id="PF01168">
    <property type="entry name" value="Ala_racemase_N"/>
    <property type="match status" value="1"/>
</dbReference>
<dbReference type="Gene3D" id="3.20.20.10">
    <property type="entry name" value="Alanine racemase"/>
    <property type="match status" value="1"/>
</dbReference>
<name>A0A2A7S8V3_BURGA</name>
<proteinExistence type="inferred from homology"/>
<dbReference type="GO" id="GO:0016829">
    <property type="term" value="F:lyase activity"/>
    <property type="evidence" value="ECO:0007669"/>
    <property type="project" value="UniProtKB-KW"/>
</dbReference>